<keyword evidence="6" id="KW-1185">Reference proteome</keyword>
<dbReference type="SMART" id="SM01027">
    <property type="entry name" value="Beta-Casp"/>
    <property type="match status" value="1"/>
</dbReference>
<evidence type="ECO:0000256" key="1">
    <source>
        <dbReference type="ARBA" id="ARBA00022801"/>
    </source>
</evidence>
<feature type="region of interest" description="Disordered" evidence="2">
    <location>
        <begin position="492"/>
        <end position="537"/>
    </location>
</feature>
<organism evidence="5 6">
    <name type="scientific">Halocatena pleomorpha</name>
    <dbReference type="NCBI Taxonomy" id="1785090"/>
    <lineage>
        <taxon>Archaea</taxon>
        <taxon>Methanobacteriati</taxon>
        <taxon>Methanobacteriota</taxon>
        <taxon>Stenosarchaea group</taxon>
        <taxon>Halobacteria</taxon>
        <taxon>Halobacteriales</taxon>
        <taxon>Natronomonadaceae</taxon>
        <taxon>Halocatena</taxon>
    </lineage>
</organism>
<protein>
    <submittedName>
        <fullName evidence="5">MBL fold metallo-hydrolase</fullName>
    </submittedName>
</protein>
<keyword evidence="1" id="KW-0378">Hydrolase</keyword>
<dbReference type="OrthoDB" id="7155at2157"/>
<feature type="domain" description="Metallo-beta-lactamase" evidence="3">
    <location>
        <begin position="19"/>
        <end position="226"/>
    </location>
</feature>
<dbReference type="Gene3D" id="3.40.50.10890">
    <property type="match status" value="1"/>
</dbReference>
<feature type="compositionally biased region" description="Polar residues" evidence="2">
    <location>
        <begin position="492"/>
        <end position="510"/>
    </location>
</feature>
<feature type="domain" description="Beta-Casp" evidence="4">
    <location>
        <begin position="242"/>
        <end position="380"/>
    </location>
</feature>
<dbReference type="Gene3D" id="3.60.15.10">
    <property type="entry name" value="Ribonuclease Z/Hydroxyacylglutathione hydrolase-like"/>
    <property type="match status" value="1"/>
</dbReference>
<dbReference type="PANTHER" id="PTHR11203:SF37">
    <property type="entry name" value="INTEGRATOR COMPLEX SUBUNIT 11"/>
    <property type="match status" value="1"/>
</dbReference>
<dbReference type="EMBL" id="RRCH01000027">
    <property type="protein sequence ID" value="RRJ29678.1"/>
    <property type="molecule type" value="Genomic_DNA"/>
</dbReference>
<dbReference type="Pfam" id="PF07521">
    <property type="entry name" value="RMMBL"/>
    <property type="match status" value="1"/>
</dbReference>
<dbReference type="SMART" id="SM00849">
    <property type="entry name" value="Lactamase_B"/>
    <property type="match status" value="1"/>
</dbReference>
<dbReference type="InterPro" id="IPR022712">
    <property type="entry name" value="Beta_Casp"/>
</dbReference>
<reference evidence="5 6" key="1">
    <citation type="submission" date="2018-11" db="EMBL/GenBank/DDBJ databases">
        <title>Taxonoimc description of Halomarina strain SPP-AMP-1.</title>
        <authorList>
            <person name="Pal Y."/>
            <person name="Srinivasana K."/>
            <person name="Verma A."/>
            <person name="Kumar P."/>
        </authorList>
    </citation>
    <scope>NUCLEOTIDE SEQUENCE [LARGE SCALE GENOMIC DNA]</scope>
    <source>
        <strain evidence="5 6">SPP-AMP-1</strain>
    </source>
</reference>
<dbReference type="Pfam" id="PF10996">
    <property type="entry name" value="Beta-Casp"/>
    <property type="match status" value="1"/>
</dbReference>
<feature type="compositionally biased region" description="Polar residues" evidence="2">
    <location>
        <begin position="525"/>
        <end position="537"/>
    </location>
</feature>
<dbReference type="GO" id="GO:0004521">
    <property type="term" value="F:RNA endonuclease activity"/>
    <property type="evidence" value="ECO:0007669"/>
    <property type="project" value="TreeGrafter"/>
</dbReference>
<dbReference type="Pfam" id="PF00753">
    <property type="entry name" value="Lactamase_B"/>
    <property type="match status" value="1"/>
</dbReference>
<evidence type="ECO:0000313" key="5">
    <source>
        <dbReference type="EMBL" id="RRJ29678.1"/>
    </source>
</evidence>
<sequence>MTEPDSFTVTPLGGAQEVGRSCYHVALGDRTFLIDCGLRQSTPTTFPDFEALAGPIDAVFLTHAHIDHIGGLPALEREGYLADDAPIICTQPTATLANTLLSDSLEIHKANCDRDGRTQRFGEQDLEAVLDRFDTRKYGTGVFHSVQYQFGSAGHLLGSAWLALEHDRRRVVFSGDLGGRSGHLREIDTPPSADVLFLESTYGDQDTHPSFSGAQTTLWEEICAAVKRDLPVLLPTFATGRAQELLQLFTQRIRSQQAPPEILDKMEIVYDGMIEDSMQIYHAFVRNEWLADNVVTYKTDHNDSKPFLPEQAWTPSQVAERERLITDAANGETVPIIVAPSGMFTGGWSPWYLWQLTEHCEMARVFITGFQAAYTPGRALLEADEPTVEVEITGLMEPEQADDRMSNGYGIHRKSITVPRNWVGRIDGFSAHAARQGLLHFAREVDPASIHLIHGEPETIKSFRNYLQENTTAMVSAATKGVSVPIDWATTKSGLTSSETNGATEPQSSGAAADTAVQKLRSSEELSQFTGESNAFTDEQEARIRELVREELVRLALGGTE</sequence>
<dbReference type="GO" id="GO:0016787">
    <property type="term" value="F:hydrolase activity"/>
    <property type="evidence" value="ECO:0007669"/>
    <property type="project" value="UniProtKB-KW"/>
</dbReference>
<dbReference type="InterPro" id="IPR011108">
    <property type="entry name" value="RMMBL"/>
</dbReference>
<dbReference type="CDD" id="cd16295">
    <property type="entry name" value="TTHA0252-CPSF-like_MBL-fold"/>
    <property type="match status" value="1"/>
</dbReference>
<dbReference type="InterPro" id="IPR001279">
    <property type="entry name" value="Metallo-B-lactamas"/>
</dbReference>
<comment type="caution">
    <text evidence="5">The sequence shown here is derived from an EMBL/GenBank/DDBJ whole genome shotgun (WGS) entry which is preliminary data.</text>
</comment>
<evidence type="ECO:0000259" key="3">
    <source>
        <dbReference type="SMART" id="SM00849"/>
    </source>
</evidence>
<dbReference type="SUPFAM" id="SSF56281">
    <property type="entry name" value="Metallo-hydrolase/oxidoreductase"/>
    <property type="match status" value="1"/>
</dbReference>
<dbReference type="AlphaFoldDB" id="A0A3P3R9P8"/>
<proteinExistence type="predicted"/>
<name>A0A3P3R9P8_9EURY</name>
<gene>
    <name evidence="5" type="ORF">EIK79_12020</name>
</gene>
<dbReference type="Proteomes" id="UP000282322">
    <property type="component" value="Unassembled WGS sequence"/>
</dbReference>
<dbReference type="InterPro" id="IPR050698">
    <property type="entry name" value="MBL"/>
</dbReference>
<evidence type="ECO:0000256" key="2">
    <source>
        <dbReference type="SAM" id="MobiDB-lite"/>
    </source>
</evidence>
<accession>A0A3P3R9P8</accession>
<evidence type="ECO:0000259" key="4">
    <source>
        <dbReference type="SMART" id="SM01027"/>
    </source>
</evidence>
<dbReference type="PANTHER" id="PTHR11203">
    <property type="entry name" value="CLEAVAGE AND POLYADENYLATION SPECIFICITY FACTOR FAMILY MEMBER"/>
    <property type="match status" value="1"/>
</dbReference>
<dbReference type="InterPro" id="IPR036866">
    <property type="entry name" value="RibonucZ/Hydroxyglut_hydro"/>
</dbReference>
<evidence type="ECO:0000313" key="6">
    <source>
        <dbReference type="Proteomes" id="UP000282322"/>
    </source>
</evidence>
<dbReference type="RefSeq" id="WP_124955354.1">
    <property type="nucleotide sequence ID" value="NZ_RRCH01000027.1"/>
</dbReference>